<keyword evidence="2" id="KW-1185">Reference proteome</keyword>
<accession>A0A9Q3E3S7</accession>
<protein>
    <submittedName>
        <fullName evidence="1">Uncharacterized protein</fullName>
    </submittedName>
</protein>
<dbReference type="OrthoDB" id="2518693at2759"/>
<dbReference type="Proteomes" id="UP000765509">
    <property type="component" value="Unassembled WGS sequence"/>
</dbReference>
<name>A0A9Q3E3S7_9BASI</name>
<gene>
    <name evidence="1" type="ORF">O181_052857</name>
</gene>
<organism evidence="1 2">
    <name type="scientific">Austropuccinia psidii MF-1</name>
    <dbReference type="NCBI Taxonomy" id="1389203"/>
    <lineage>
        <taxon>Eukaryota</taxon>
        <taxon>Fungi</taxon>
        <taxon>Dikarya</taxon>
        <taxon>Basidiomycota</taxon>
        <taxon>Pucciniomycotina</taxon>
        <taxon>Pucciniomycetes</taxon>
        <taxon>Pucciniales</taxon>
        <taxon>Sphaerophragmiaceae</taxon>
        <taxon>Austropuccinia</taxon>
    </lineage>
</organism>
<proteinExistence type="predicted"/>
<evidence type="ECO:0000313" key="1">
    <source>
        <dbReference type="EMBL" id="MBW0513142.1"/>
    </source>
</evidence>
<dbReference type="EMBL" id="AVOT02023221">
    <property type="protein sequence ID" value="MBW0513142.1"/>
    <property type="molecule type" value="Genomic_DNA"/>
</dbReference>
<dbReference type="AlphaFoldDB" id="A0A9Q3E3S7"/>
<evidence type="ECO:0000313" key="2">
    <source>
        <dbReference type="Proteomes" id="UP000765509"/>
    </source>
</evidence>
<sequence length="196" mass="22581">MKSFGQWQRLMVKDDLNFSETKEAENEMDFEMDHNIYMKMLSHLQKTTPNLWDYSKIPHPEDAKVLLNYAKELSTMKKDGYLICNVEPNNLIQYISPHQIRVGRVLHILKVMNEASKGELVVVKRLDVAKSDWDGEEWLNKVFKKLSVVHVRQYGQVEIISACHIIGTAAYRELPNGALGCREPSLMVHVIKKGAN</sequence>
<comment type="caution">
    <text evidence="1">The sequence shown here is derived from an EMBL/GenBank/DDBJ whole genome shotgun (WGS) entry which is preliminary data.</text>
</comment>
<reference evidence="1" key="1">
    <citation type="submission" date="2021-03" db="EMBL/GenBank/DDBJ databases">
        <title>Draft genome sequence of rust myrtle Austropuccinia psidii MF-1, a brazilian biotype.</title>
        <authorList>
            <person name="Quecine M.C."/>
            <person name="Pachon D.M.R."/>
            <person name="Bonatelli M.L."/>
            <person name="Correr F.H."/>
            <person name="Franceschini L.M."/>
            <person name="Leite T.F."/>
            <person name="Margarido G.R.A."/>
            <person name="Almeida C.A."/>
            <person name="Ferrarezi J.A."/>
            <person name="Labate C.A."/>
        </authorList>
    </citation>
    <scope>NUCLEOTIDE SEQUENCE</scope>
    <source>
        <strain evidence="1">MF-1</strain>
    </source>
</reference>